<organism evidence="1 2">
    <name type="scientific">Caenorhabditis briggsae</name>
    <dbReference type="NCBI Taxonomy" id="6238"/>
    <lineage>
        <taxon>Eukaryota</taxon>
        <taxon>Metazoa</taxon>
        <taxon>Ecdysozoa</taxon>
        <taxon>Nematoda</taxon>
        <taxon>Chromadorea</taxon>
        <taxon>Rhabditida</taxon>
        <taxon>Rhabditina</taxon>
        <taxon>Rhabditomorpha</taxon>
        <taxon>Rhabditoidea</taxon>
        <taxon>Rhabditidae</taxon>
        <taxon>Peloderinae</taxon>
        <taxon>Caenorhabditis</taxon>
    </lineage>
</organism>
<dbReference type="Pfam" id="PF12078">
    <property type="entry name" value="DUF3557"/>
    <property type="match status" value="1"/>
</dbReference>
<evidence type="ECO:0000313" key="2">
    <source>
        <dbReference type="Proteomes" id="UP000827892"/>
    </source>
</evidence>
<gene>
    <name evidence="1" type="ORF">L3Y34_000536</name>
</gene>
<protein>
    <submittedName>
        <fullName evidence="1">Uncharacterized protein</fullName>
    </submittedName>
</protein>
<dbReference type="Proteomes" id="UP000827892">
    <property type="component" value="Chromosome III"/>
</dbReference>
<dbReference type="InterPro" id="IPR021942">
    <property type="entry name" value="DUF3557"/>
</dbReference>
<dbReference type="PANTHER" id="PTHR31379:SF1">
    <property type="entry name" value="F-BOX C PROTEIN-RELATED"/>
    <property type="match status" value="1"/>
</dbReference>
<name>A0AAE9D9N1_CAEBR</name>
<evidence type="ECO:0000313" key="1">
    <source>
        <dbReference type="EMBL" id="ULT99260.1"/>
    </source>
</evidence>
<dbReference type="EMBL" id="CP090893">
    <property type="protein sequence ID" value="ULT99260.1"/>
    <property type="molecule type" value="Genomic_DNA"/>
</dbReference>
<dbReference type="AlphaFoldDB" id="A0AAE9D9N1"/>
<dbReference type="PANTHER" id="PTHR31379">
    <property type="entry name" value="F-BOX C PROTEIN-RELATED-RELATED"/>
    <property type="match status" value="1"/>
</dbReference>
<reference evidence="1 2" key="1">
    <citation type="submission" date="2022-05" db="EMBL/GenBank/DDBJ databases">
        <title>Chromosome-level reference genomes for two strains of Caenorhabditis briggsae: an improved platform for comparative genomics.</title>
        <authorList>
            <person name="Stevens L."/>
            <person name="Andersen E.C."/>
        </authorList>
    </citation>
    <scope>NUCLEOTIDE SEQUENCE [LARGE SCALE GENOMIC DNA]</scope>
    <source>
        <strain evidence="1">QX1410_ONT</strain>
        <tissue evidence="1">Whole-organism</tissue>
    </source>
</reference>
<sequence length="630" mass="72866">MSRPLLYDLWPTVMDRMDLANRILLSEKCPALRRTDQRCPDEAANVEITTHSVKINNTSFYVKKYHSGEHIEVSMNTFCGHSFKTVFLKTTVPLPEAQKKLRLESLELDYNFSLSKGAPAKTVILIGQAFGIVASNIHRIYVKYCIMDSSNVIDLVKSWQMVKPEIGRHYSLEPQRSDTAIGYFRAAQKFPGARKNFKLASGMFPFGLCFPISRDKMLNVYMEIGKNKDGTDKYMPRPLLYDIWPTVIERMELSNRILMTQRCPALRRTDHRCPAEVHTVEITPDVVKINNTSFYVIEYRSRGHIEIFKDDVNCKTVILKTTVPVDKAREKLFNTLMKGRSGILKVKNLSILGDLNLPPNLRFCVRNFKVAKPDYDPEEDFLEREKRTLTLMVDLQKALTADSFPLESFEYDNSFTLVPNIPAKTAITITEAVGIHDSDMHRIHVKYWEIDWWTVGEIVDSWQNSKPEIGRHYSMEVYYQIDTTIEYFTSDEHDPEVERNFNLPNGTYEYGLIFPIDKEKKLNVLLEQITKENGIEIYRPINETHADIRAILRTLYGGLPNHGGYGEYHMQLEEYVGAHFTAELISEVSHNFDVTMLDIPTSIMNPWAWNAFAFQRCMFSSHVFHLWSSN</sequence>
<accession>A0AAE9D9N1</accession>
<proteinExistence type="predicted"/>